<feature type="transmembrane region" description="Helical" evidence="1">
    <location>
        <begin position="166"/>
        <end position="188"/>
    </location>
</feature>
<name>A0A940WFG4_9ACTN</name>
<proteinExistence type="predicted"/>
<dbReference type="RefSeq" id="WP_210155818.1">
    <property type="nucleotide sequence ID" value="NZ_JAFCNB010000005.1"/>
</dbReference>
<accession>A0A940WFG4</accession>
<evidence type="ECO:0000313" key="3">
    <source>
        <dbReference type="Proteomes" id="UP000674234"/>
    </source>
</evidence>
<feature type="transmembrane region" description="Helical" evidence="1">
    <location>
        <begin position="212"/>
        <end position="238"/>
    </location>
</feature>
<feature type="transmembrane region" description="Helical" evidence="1">
    <location>
        <begin position="6"/>
        <end position="27"/>
    </location>
</feature>
<sequence length="286" mass="30810">MVQVDVFWSYAIGAGLAAASSWQACAGPRPAPRWSDPHLTGAVLFSSLLFAPSGIWLLWRYPDWETMQVARDHTALAPWLVALFAAADVGLAVIGYRVARRLGGYLMFLQPLLGYGAMFFVLVHGWDGRGYQRFLSPDRAAFGNWPEHPSPAQALGLAARWFTSPVAYTLAGMSVMLVVLAMMMSAWLGEGHRLARAGGQVSAVPGPAGRTLLMLAGLPVVLALAVAAGLLIDVFGWWTGVPAALALAWFVAVRPGAGLLHLIHRRLVLPGSSVGRRRRRPARAVR</sequence>
<reference evidence="2" key="1">
    <citation type="submission" date="2021-02" db="EMBL/GenBank/DDBJ databases">
        <title>Draft genome sequence of Microbispora sp. RL4-1S isolated from rice leaves in Thailand.</title>
        <authorList>
            <person name="Muangham S."/>
            <person name="Duangmal K."/>
        </authorList>
    </citation>
    <scope>NUCLEOTIDE SEQUENCE</scope>
    <source>
        <strain evidence="2">RL4-1S</strain>
    </source>
</reference>
<feature type="transmembrane region" description="Helical" evidence="1">
    <location>
        <begin position="39"/>
        <end position="59"/>
    </location>
</feature>
<keyword evidence="1" id="KW-1133">Transmembrane helix</keyword>
<dbReference type="EMBL" id="JAFCNB010000005">
    <property type="protein sequence ID" value="MBP2704521.1"/>
    <property type="molecule type" value="Genomic_DNA"/>
</dbReference>
<keyword evidence="3" id="KW-1185">Reference proteome</keyword>
<gene>
    <name evidence="2" type="ORF">JOL79_11920</name>
</gene>
<organism evidence="2 3">
    <name type="scientific">Microbispora oryzae</name>
    <dbReference type="NCBI Taxonomy" id="2806554"/>
    <lineage>
        <taxon>Bacteria</taxon>
        <taxon>Bacillati</taxon>
        <taxon>Actinomycetota</taxon>
        <taxon>Actinomycetes</taxon>
        <taxon>Streptosporangiales</taxon>
        <taxon>Streptosporangiaceae</taxon>
        <taxon>Microbispora</taxon>
    </lineage>
</organism>
<dbReference type="AlphaFoldDB" id="A0A940WFG4"/>
<evidence type="ECO:0000313" key="2">
    <source>
        <dbReference type="EMBL" id="MBP2704521.1"/>
    </source>
</evidence>
<dbReference type="Proteomes" id="UP000674234">
    <property type="component" value="Unassembled WGS sequence"/>
</dbReference>
<feature type="transmembrane region" description="Helical" evidence="1">
    <location>
        <begin position="79"/>
        <end position="98"/>
    </location>
</feature>
<protein>
    <submittedName>
        <fullName evidence="2">Uncharacterized protein</fullName>
    </submittedName>
</protein>
<evidence type="ECO:0000256" key="1">
    <source>
        <dbReference type="SAM" id="Phobius"/>
    </source>
</evidence>
<feature type="transmembrane region" description="Helical" evidence="1">
    <location>
        <begin position="105"/>
        <end position="126"/>
    </location>
</feature>
<comment type="caution">
    <text evidence="2">The sequence shown here is derived from an EMBL/GenBank/DDBJ whole genome shotgun (WGS) entry which is preliminary data.</text>
</comment>
<feature type="transmembrane region" description="Helical" evidence="1">
    <location>
        <begin position="244"/>
        <end position="263"/>
    </location>
</feature>
<keyword evidence="1" id="KW-0812">Transmembrane</keyword>
<keyword evidence="1" id="KW-0472">Membrane</keyword>